<accession>V6IYT0</accession>
<evidence type="ECO:0000313" key="10">
    <source>
        <dbReference type="Proteomes" id="UP000018296"/>
    </source>
</evidence>
<dbReference type="Gene3D" id="1.20.1720.10">
    <property type="entry name" value="Multidrug resistance protein D"/>
    <property type="match status" value="1"/>
</dbReference>
<feature type="transmembrane region" description="Helical" evidence="7">
    <location>
        <begin position="363"/>
        <end position="385"/>
    </location>
</feature>
<feature type="transmembrane region" description="Helical" evidence="7">
    <location>
        <begin position="406"/>
        <end position="426"/>
    </location>
</feature>
<evidence type="ECO:0000256" key="4">
    <source>
        <dbReference type="ARBA" id="ARBA00022692"/>
    </source>
</evidence>
<keyword evidence="6 7" id="KW-0472">Membrane</keyword>
<feature type="transmembrane region" description="Helical" evidence="7">
    <location>
        <begin position="306"/>
        <end position="331"/>
    </location>
</feature>
<comment type="caution">
    <text evidence="9">The sequence shown here is derived from an EMBL/GenBank/DDBJ whole genome shotgun (WGS) entry which is preliminary data.</text>
</comment>
<organism evidence="9 10">
    <name type="scientific">Sporolactobacillus laevolacticus DSM 442</name>
    <dbReference type="NCBI Taxonomy" id="1395513"/>
    <lineage>
        <taxon>Bacteria</taxon>
        <taxon>Bacillati</taxon>
        <taxon>Bacillota</taxon>
        <taxon>Bacilli</taxon>
        <taxon>Bacillales</taxon>
        <taxon>Sporolactobacillaceae</taxon>
        <taxon>Sporolactobacillus</taxon>
    </lineage>
</organism>
<dbReference type="PANTHER" id="PTHR42718:SF24">
    <property type="entry name" value="MAJOR FACILITATOR SUPERFAMILY (MFS) PROFILE DOMAIN-CONTAINING PROTEIN"/>
    <property type="match status" value="1"/>
</dbReference>
<comment type="subcellular location">
    <subcellularLocation>
        <location evidence="1">Cell membrane</location>
        <topology evidence="1">Multi-pass membrane protein</topology>
    </subcellularLocation>
</comment>
<feature type="domain" description="Major facilitator superfamily (MFS) profile" evidence="8">
    <location>
        <begin position="20"/>
        <end position="482"/>
    </location>
</feature>
<dbReference type="PATRIC" id="fig|1395513.3.peg.1100"/>
<evidence type="ECO:0000256" key="6">
    <source>
        <dbReference type="ARBA" id="ARBA00023136"/>
    </source>
</evidence>
<evidence type="ECO:0000313" key="9">
    <source>
        <dbReference type="EMBL" id="EST12580.1"/>
    </source>
</evidence>
<feature type="transmembrane region" description="Helical" evidence="7">
    <location>
        <begin position="273"/>
        <end position="294"/>
    </location>
</feature>
<dbReference type="STRING" id="1395513.P343_05395"/>
<evidence type="ECO:0000256" key="5">
    <source>
        <dbReference type="ARBA" id="ARBA00022989"/>
    </source>
</evidence>
<name>V6IYT0_9BACL</name>
<dbReference type="InterPro" id="IPR020846">
    <property type="entry name" value="MFS_dom"/>
</dbReference>
<feature type="transmembrane region" description="Helical" evidence="7">
    <location>
        <begin position="338"/>
        <end position="357"/>
    </location>
</feature>
<feature type="transmembrane region" description="Helical" evidence="7">
    <location>
        <begin position="174"/>
        <end position="193"/>
    </location>
</feature>
<dbReference type="CDD" id="cd17503">
    <property type="entry name" value="MFS_LmrB_MDR_like"/>
    <property type="match status" value="1"/>
</dbReference>
<feature type="transmembrane region" description="Helical" evidence="7">
    <location>
        <begin position="58"/>
        <end position="78"/>
    </location>
</feature>
<dbReference type="RefSeq" id="WP_023509378.1">
    <property type="nucleotide sequence ID" value="NZ_AWTC01000004.1"/>
</dbReference>
<feature type="transmembrane region" description="Helical" evidence="7">
    <location>
        <begin position="205"/>
        <end position="224"/>
    </location>
</feature>
<keyword evidence="3" id="KW-1003">Cell membrane</keyword>
<evidence type="ECO:0000256" key="3">
    <source>
        <dbReference type="ARBA" id="ARBA00022475"/>
    </source>
</evidence>
<proteinExistence type="predicted"/>
<feature type="transmembrane region" description="Helical" evidence="7">
    <location>
        <begin position="458"/>
        <end position="477"/>
    </location>
</feature>
<evidence type="ECO:0000259" key="8">
    <source>
        <dbReference type="PROSITE" id="PS50850"/>
    </source>
</evidence>
<keyword evidence="4 7" id="KW-0812">Transmembrane</keyword>
<dbReference type="InterPro" id="IPR011701">
    <property type="entry name" value="MFS"/>
</dbReference>
<feature type="transmembrane region" description="Helical" evidence="7">
    <location>
        <begin position="116"/>
        <end position="136"/>
    </location>
</feature>
<dbReference type="GO" id="GO:0005886">
    <property type="term" value="C:plasma membrane"/>
    <property type="evidence" value="ECO:0007669"/>
    <property type="project" value="UniProtKB-SubCell"/>
</dbReference>
<reference evidence="9 10" key="1">
    <citation type="journal article" date="2013" name="Genome Announc.">
        <title>Genome Sequence of Sporolactobacillus laevolacticus DSM442, an Efficient Polymer-Grade D-Lactate Producer from Agricultural Waste Cottonseed as a Nitrogen Source.</title>
        <authorList>
            <person name="Wang H."/>
            <person name="Wang L."/>
            <person name="Ju J."/>
            <person name="Yu B."/>
            <person name="Ma Y."/>
        </authorList>
    </citation>
    <scope>NUCLEOTIDE SEQUENCE [LARGE SCALE GENOMIC DNA]</scope>
    <source>
        <strain evidence="9 10">DSM 442</strain>
    </source>
</reference>
<dbReference type="Gene3D" id="1.20.1250.20">
    <property type="entry name" value="MFS general substrate transporter like domains"/>
    <property type="match status" value="1"/>
</dbReference>
<feature type="transmembrane region" description="Helical" evidence="7">
    <location>
        <begin position="18"/>
        <end position="38"/>
    </location>
</feature>
<dbReference type="PROSITE" id="PS50850">
    <property type="entry name" value="MFS"/>
    <property type="match status" value="1"/>
</dbReference>
<sequence>MTAKNSCVDLDGKKYNRILLICVLLVGSFCAILNHAMLATALPDIMKELKVDAANGQWLASGFLLINGIMIPIAALLMSKVSSRFLYIIAMMFFLLGTLLSAAAHQFPVLLAGRMIQAAGTGIMIPLTETIFLLVFPKEKRGFAMGLDGLVIALGRAVGLTLSGWVVDNYHWRVLFYLLIPVSLFVLVIACLTIRRIIPLTHSKIDYLSIVLSSIGFGGLLYGFSSVGNHGWTDVNVVMGLAIGTVITILFIWRQLKIKEPIVNLKVFRSPLFSLSVVVGGTIMTAMIGAELVLPLYLQNSRGESAFFSGLVIMPGAIVMGLMSPVTGIIFDKIGVRNLAIAGMCLLTIGTIPFMFLTMSTTYGFMIVLYAVRFFGISMVMMPMTTAGMNTLPDTLMSDGIAVNNTMRTIVGSIGTSILISVMSNVTKTELPEKNMFGSDPTLYNVLKTDAVLNGVNAAFMVAVSFCLLTLALTFFIKERHIKHRIQ</sequence>
<gene>
    <name evidence="9" type="ORF">P343_05395</name>
</gene>
<evidence type="ECO:0000256" key="7">
    <source>
        <dbReference type="SAM" id="Phobius"/>
    </source>
</evidence>
<feature type="transmembrane region" description="Helical" evidence="7">
    <location>
        <begin position="143"/>
        <end position="162"/>
    </location>
</feature>
<dbReference type="eggNOG" id="COG2814">
    <property type="taxonomic scope" value="Bacteria"/>
</dbReference>
<dbReference type="OrthoDB" id="9816041at2"/>
<dbReference type="NCBIfam" id="TIGR00711">
    <property type="entry name" value="efflux_EmrB"/>
    <property type="match status" value="1"/>
</dbReference>
<feature type="transmembrane region" description="Helical" evidence="7">
    <location>
        <begin position="85"/>
        <end position="104"/>
    </location>
</feature>
<keyword evidence="5 7" id="KW-1133">Transmembrane helix</keyword>
<feature type="transmembrane region" description="Helical" evidence="7">
    <location>
        <begin position="236"/>
        <end position="253"/>
    </location>
</feature>
<evidence type="ECO:0000256" key="1">
    <source>
        <dbReference type="ARBA" id="ARBA00004651"/>
    </source>
</evidence>
<dbReference type="PANTHER" id="PTHR42718">
    <property type="entry name" value="MAJOR FACILITATOR SUPERFAMILY MULTIDRUG TRANSPORTER MFSC"/>
    <property type="match status" value="1"/>
</dbReference>
<keyword evidence="10" id="KW-1185">Reference proteome</keyword>
<protein>
    <submittedName>
        <fullName evidence="9">Multidrug transporter</fullName>
    </submittedName>
</protein>
<dbReference type="PRINTS" id="PR01036">
    <property type="entry name" value="TCRTETB"/>
</dbReference>
<dbReference type="SUPFAM" id="SSF103473">
    <property type="entry name" value="MFS general substrate transporter"/>
    <property type="match status" value="1"/>
</dbReference>
<dbReference type="Pfam" id="PF07690">
    <property type="entry name" value="MFS_1"/>
    <property type="match status" value="1"/>
</dbReference>
<dbReference type="EMBL" id="AWTC01000004">
    <property type="protein sequence ID" value="EST12580.1"/>
    <property type="molecule type" value="Genomic_DNA"/>
</dbReference>
<dbReference type="InterPro" id="IPR004638">
    <property type="entry name" value="EmrB-like"/>
</dbReference>
<dbReference type="AlphaFoldDB" id="V6IYT0"/>
<evidence type="ECO:0000256" key="2">
    <source>
        <dbReference type="ARBA" id="ARBA00022448"/>
    </source>
</evidence>
<dbReference type="Proteomes" id="UP000018296">
    <property type="component" value="Unassembled WGS sequence"/>
</dbReference>
<dbReference type="InterPro" id="IPR036259">
    <property type="entry name" value="MFS_trans_sf"/>
</dbReference>
<keyword evidence="2" id="KW-0813">Transport</keyword>
<dbReference type="GO" id="GO:0022857">
    <property type="term" value="F:transmembrane transporter activity"/>
    <property type="evidence" value="ECO:0007669"/>
    <property type="project" value="InterPro"/>
</dbReference>